<dbReference type="PROSITE" id="PS00108">
    <property type="entry name" value="PROTEIN_KINASE_ST"/>
    <property type="match status" value="1"/>
</dbReference>
<name>A0A0P1B3V0_PLAHL</name>
<dbReference type="GeneID" id="36400741"/>
<dbReference type="InterPro" id="IPR011009">
    <property type="entry name" value="Kinase-like_dom_sf"/>
</dbReference>
<dbReference type="SUPFAM" id="SSF52058">
    <property type="entry name" value="L domain-like"/>
    <property type="match status" value="1"/>
</dbReference>
<dbReference type="OMA" id="VIQRSHY"/>
<evidence type="ECO:0000256" key="3">
    <source>
        <dbReference type="SAM" id="Phobius"/>
    </source>
</evidence>
<reference evidence="6" key="1">
    <citation type="submission" date="2014-09" db="EMBL/GenBank/DDBJ databases">
        <authorList>
            <person name="Sharma Rahul"/>
            <person name="Thines Marco"/>
        </authorList>
    </citation>
    <scope>NUCLEOTIDE SEQUENCE [LARGE SCALE GENOMIC DNA]</scope>
</reference>
<proteinExistence type="predicted"/>
<dbReference type="PROSITE" id="PS50011">
    <property type="entry name" value="PROTEIN_KINASE_DOM"/>
    <property type="match status" value="1"/>
</dbReference>
<dbReference type="InterPro" id="IPR051681">
    <property type="entry name" value="Ser/Thr_Kinases-Pseudokinases"/>
</dbReference>
<protein>
    <submittedName>
        <fullName evidence="5">Tkl protein kinase</fullName>
    </submittedName>
</protein>
<dbReference type="SUPFAM" id="SSF56112">
    <property type="entry name" value="Protein kinase-like (PK-like)"/>
    <property type="match status" value="1"/>
</dbReference>
<accession>A0A0P1B3V0</accession>
<dbReference type="Gene3D" id="3.80.10.10">
    <property type="entry name" value="Ribonuclease Inhibitor"/>
    <property type="match status" value="1"/>
</dbReference>
<dbReference type="InterPro" id="IPR000719">
    <property type="entry name" value="Prot_kinase_dom"/>
</dbReference>
<sequence length="732" mass="81000">MATSTLSTSCSNVCQQYEPCLVYNACPSGVSCISANECVVQCFVKPASDPTTFTFLVNFGSYKSNQEIAKAQNDTKFFKELQVLPNDTTTFATANNDVMTIIKMIELQPSVTSFVLVGGSSINSSVKSKVANVTFVSDSMTINSRVTSVKLNNLDLSNEATLEQLPSVFPPTIQTLSLTNTLLYAFPPVMATFTNLQTLYVDKNYILEVAATAALNSLVHLSINDNRLTSFRAVFPNLATLDLSLNHLTEIPASIFIHDKLTALQIKGNPLVAPWFTQAQIGFLNALTNLDINNADFFQSIDTCHSADRRQVHLLTVCISDARRNDEISSLSSAMVIVGAFLGGVCLLGIFIIIGICVHRSRVRKHTSRRSISVRETYFGGLAPPLTLTRSPVVKGYRGGRRTPANGGPRFCPDYEYDDVSNSPRISTRSTHSNQSYSAYSVWNDEELLSLQVKYDEIEDVGTISSGAFGIIWLVKYRGSQLLASKRLRVDQITKQRTQAFIEEIKMAAPFDHPNIVRLVGCAWTIESDLQALFEYMENGDLRDYLINPTSPRHWSQELLQLAVDIIEALVYVHSFTPPLIHRDLKSRNVLLTGEMTAKVTDFGASRYKSVDETMTAAVGTGRWLAPEVIQGSNKYDQSVDIYAFGIVLSELDTHAIPYEDVRGPTGNRLNDIAILQLVAVGELRPRFGANCPPDLRLLADRCLAQDPTNRPPAHMVAYDLRVIQRSLYTLL</sequence>
<evidence type="ECO:0000256" key="1">
    <source>
        <dbReference type="ARBA" id="ARBA00022614"/>
    </source>
</evidence>
<dbReference type="Gene3D" id="1.10.510.10">
    <property type="entry name" value="Transferase(Phosphotransferase) domain 1"/>
    <property type="match status" value="1"/>
</dbReference>
<feature type="domain" description="Protein kinase" evidence="4">
    <location>
        <begin position="458"/>
        <end position="732"/>
    </location>
</feature>
<evidence type="ECO:0000259" key="4">
    <source>
        <dbReference type="PROSITE" id="PS50011"/>
    </source>
</evidence>
<dbReference type="Proteomes" id="UP000054928">
    <property type="component" value="Unassembled WGS sequence"/>
</dbReference>
<dbReference type="OrthoDB" id="4062651at2759"/>
<dbReference type="SMART" id="SM00220">
    <property type="entry name" value="S_TKc"/>
    <property type="match status" value="1"/>
</dbReference>
<keyword evidence="3" id="KW-1133">Transmembrane helix</keyword>
<dbReference type="GO" id="GO:0005524">
    <property type="term" value="F:ATP binding"/>
    <property type="evidence" value="ECO:0007669"/>
    <property type="project" value="InterPro"/>
</dbReference>
<dbReference type="GO" id="GO:0004674">
    <property type="term" value="F:protein serine/threonine kinase activity"/>
    <property type="evidence" value="ECO:0007669"/>
    <property type="project" value="TreeGrafter"/>
</dbReference>
<evidence type="ECO:0000313" key="6">
    <source>
        <dbReference type="Proteomes" id="UP000054928"/>
    </source>
</evidence>
<keyword evidence="3" id="KW-0812">Transmembrane</keyword>
<keyword evidence="5" id="KW-0418">Kinase</keyword>
<keyword evidence="6" id="KW-1185">Reference proteome</keyword>
<keyword evidence="3" id="KW-0472">Membrane</keyword>
<dbReference type="RefSeq" id="XP_024584585.1">
    <property type="nucleotide sequence ID" value="XM_024719270.1"/>
</dbReference>
<dbReference type="Pfam" id="PF00069">
    <property type="entry name" value="Pkinase"/>
    <property type="match status" value="1"/>
</dbReference>
<keyword evidence="2" id="KW-0677">Repeat</keyword>
<keyword evidence="5" id="KW-0808">Transferase</keyword>
<organism evidence="5 6">
    <name type="scientific">Plasmopara halstedii</name>
    <name type="common">Downy mildew of sunflower</name>
    <dbReference type="NCBI Taxonomy" id="4781"/>
    <lineage>
        <taxon>Eukaryota</taxon>
        <taxon>Sar</taxon>
        <taxon>Stramenopiles</taxon>
        <taxon>Oomycota</taxon>
        <taxon>Peronosporomycetes</taxon>
        <taxon>Peronosporales</taxon>
        <taxon>Peronosporaceae</taxon>
        <taxon>Plasmopara</taxon>
    </lineage>
</organism>
<dbReference type="InterPro" id="IPR008271">
    <property type="entry name" value="Ser/Thr_kinase_AS"/>
</dbReference>
<dbReference type="STRING" id="4781.A0A0P1B3V0"/>
<keyword evidence="1" id="KW-0433">Leucine-rich repeat</keyword>
<dbReference type="InterPro" id="IPR001611">
    <property type="entry name" value="Leu-rich_rpt"/>
</dbReference>
<dbReference type="AlphaFoldDB" id="A0A0P1B3V0"/>
<dbReference type="InterPro" id="IPR032675">
    <property type="entry name" value="LRR_dom_sf"/>
</dbReference>
<feature type="transmembrane region" description="Helical" evidence="3">
    <location>
        <begin position="334"/>
        <end position="358"/>
    </location>
</feature>
<evidence type="ECO:0000256" key="2">
    <source>
        <dbReference type="ARBA" id="ARBA00022737"/>
    </source>
</evidence>
<dbReference type="PANTHER" id="PTHR44329">
    <property type="entry name" value="SERINE/THREONINE-PROTEIN KINASE TNNI3K-RELATED"/>
    <property type="match status" value="1"/>
</dbReference>
<dbReference type="PROSITE" id="PS51450">
    <property type="entry name" value="LRR"/>
    <property type="match status" value="1"/>
</dbReference>
<dbReference type="EMBL" id="CCYD01002887">
    <property type="protein sequence ID" value="CEG48216.1"/>
    <property type="molecule type" value="Genomic_DNA"/>
</dbReference>
<evidence type="ECO:0000313" key="5">
    <source>
        <dbReference type="EMBL" id="CEG48216.1"/>
    </source>
</evidence>
<dbReference type="PANTHER" id="PTHR44329:SF214">
    <property type="entry name" value="PROTEIN KINASE DOMAIN-CONTAINING PROTEIN"/>
    <property type="match status" value="1"/>
</dbReference>